<proteinExistence type="predicted"/>
<sequence length="87" mass="9599">MTNPLSGVSVRPRGLFAQVSVTDSLGRFRLQIPATGDGAVVVTFEGYYAQQVLIGRGETLHVVLQPIPGFYRRFNRGAISSTLRRFM</sequence>
<protein>
    <recommendedName>
        <fullName evidence="3">Carboxypeptidase-like regulatory domain-containing protein</fullName>
    </recommendedName>
</protein>
<dbReference type="RefSeq" id="WP_196957347.1">
    <property type="nucleotide sequence ID" value="NZ_JADWYK010000023.1"/>
</dbReference>
<keyword evidence="2" id="KW-1185">Reference proteome</keyword>
<dbReference type="Proteomes" id="UP000601099">
    <property type="component" value="Unassembled WGS sequence"/>
</dbReference>
<dbReference type="EMBL" id="JADWYK010000023">
    <property type="protein sequence ID" value="MBG8556329.1"/>
    <property type="molecule type" value="Genomic_DNA"/>
</dbReference>
<accession>A0ABS0L853</accession>
<reference evidence="1 2" key="1">
    <citation type="submission" date="2020-11" db="EMBL/GenBank/DDBJ databases">
        <title>Hymenobacter sp.</title>
        <authorList>
            <person name="Kim M.K."/>
        </authorList>
    </citation>
    <scope>NUCLEOTIDE SEQUENCE [LARGE SCALE GENOMIC DNA]</scope>
    <source>
        <strain evidence="1 2">BT594</strain>
    </source>
</reference>
<dbReference type="InterPro" id="IPR008969">
    <property type="entry name" value="CarboxyPept-like_regulatory"/>
</dbReference>
<evidence type="ECO:0000313" key="2">
    <source>
        <dbReference type="Proteomes" id="UP000601099"/>
    </source>
</evidence>
<organism evidence="1 2">
    <name type="scientific">Hymenobacter guriensis</name>
    <dbReference type="NCBI Taxonomy" id="2793065"/>
    <lineage>
        <taxon>Bacteria</taxon>
        <taxon>Pseudomonadati</taxon>
        <taxon>Bacteroidota</taxon>
        <taxon>Cytophagia</taxon>
        <taxon>Cytophagales</taxon>
        <taxon>Hymenobacteraceae</taxon>
        <taxon>Hymenobacter</taxon>
    </lineage>
</organism>
<evidence type="ECO:0000313" key="1">
    <source>
        <dbReference type="EMBL" id="MBG8556329.1"/>
    </source>
</evidence>
<gene>
    <name evidence="1" type="ORF">I5L79_22475</name>
</gene>
<dbReference type="SUPFAM" id="SSF49464">
    <property type="entry name" value="Carboxypeptidase regulatory domain-like"/>
    <property type="match status" value="1"/>
</dbReference>
<evidence type="ECO:0008006" key="3">
    <source>
        <dbReference type="Google" id="ProtNLM"/>
    </source>
</evidence>
<comment type="caution">
    <text evidence="1">The sequence shown here is derived from an EMBL/GenBank/DDBJ whole genome shotgun (WGS) entry which is preliminary data.</text>
</comment>
<name>A0ABS0L853_9BACT</name>